<evidence type="ECO:0000256" key="4">
    <source>
        <dbReference type="ARBA" id="ARBA00023125"/>
    </source>
</evidence>
<dbReference type="GO" id="GO:0003677">
    <property type="term" value="F:DNA binding"/>
    <property type="evidence" value="ECO:0007669"/>
    <property type="project" value="UniProtKB-KW"/>
</dbReference>
<dbReference type="PROSITE" id="PS50110">
    <property type="entry name" value="RESPONSE_REGULATORY"/>
    <property type="match status" value="1"/>
</dbReference>
<dbReference type="EMBL" id="LWBO01000055">
    <property type="protein sequence ID" value="OQP41813.1"/>
    <property type="molecule type" value="Genomic_DNA"/>
</dbReference>
<dbReference type="CDD" id="cd17624">
    <property type="entry name" value="REC_OmpR_PmrA-like"/>
    <property type="match status" value="1"/>
</dbReference>
<dbReference type="Gene3D" id="6.10.250.690">
    <property type="match status" value="1"/>
</dbReference>
<evidence type="ECO:0000256" key="3">
    <source>
        <dbReference type="ARBA" id="ARBA00023015"/>
    </source>
</evidence>
<dbReference type="Gene3D" id="3.40.50.2300">
    <property type="match status" value="1"/>
</dbReference>
<dbReference type="InterPro" id="IPR001789">
    <property type="entry name" value="Sig_transdc_resp-reg_receiver"/>
</dbReference>
<evidence type="ECO:0000256" key="2">
    <source>
        <dbReference type="ARBA" id="ARBA00023012"/>
    </source>
</evidence>
<dbReference type="InterPro" id="IPR036388">
    <property type="entry name" value="WH-like_DNA-bd_sf"/>
</dbReference>
<dbReference type="InterPro" id="IPR039420">
    <property type="entry name" value="WalR-like"/>
</dbReference>
<dbReference type="Pfam" id="PF00486">
    <property type="entry name" value="Trans_reg_C"/>
    <property type="match status" value="1"/>
</dbReference>
<dbReference type="PANTHER" id="PTHR48111">
    <property type="entry name" value="REGULATOR OF RPOS"/>
    <property type="match status" value="1"/>
</dbReference>
<keyword evidence="5" id="KW-0804">Transcription</keyword>
<feature type="modified residue" description="4-aspartylphosphate" evidence="6">
    <location>
        <position position="51"/>
    </location>
</feature>
<dbReference type="Pfam" id="PF00072">
    <property type="entry name" value="Response_reg"/>
    <property type="match status" value="1"/>
</dbReference>
<dbReference type="InterPro" id="IPR011006">
    <property type="entry name" value="CheY-like_superfamily"/>
</dbReference>
<feature type="DNA-binding region" description="OmpR/PhoB-type" evidence="7">
    <location>
        <begin position="124"/>
        <end position="224"/>
    </location>
</feature>
<dbReference type="RefSeq" id="WP_014221008.1">
    <property type="nucleotide sequence ID" value="NZ_LWBO01000055.1"/>
</dbReference>
<dbReference type="Gene3D" id="1.10.10.10">
    <property type="entry name" value="Winged helix-like DNA-binding domain superfamily/Winged helix DNA-binding domain"/>
    <property type="match status" value="1"/>
</dbReference>
<evidence type="ECO:0000256" key="7">
    <source>
        <dbReference type="PROSITE-ProRule" id="PRU01091"/>
    </source>
</evidence>
<evidence type="ECO:0000313" key="10">
    <source>
        <dbReference type="EMBL" id="OQP41813.1"/>
    </source>
</evidence>
<feature type="domain" description="Response regulatory" evidence="8">
    <location>
        <begin position="2"/>
        <end position="116"/>
    </location>
</feature>
<dbReference type="SMART" id="SM00448">
    <property type="entry name" value="REC"/>
    <property type="match status" value="1"/>
</dbReference>
<dbReference type="Proteomes" id="UP000192277">
    <property type="component" value="Unassembled WGS sequence"/>
</dbReference>
<keyword evidence="1 6" id="KW-0597">Phosphoprotein</keyword>
<keyword evidence="3" id="KW-0805">Transcription regulation</keyword>
<gene>
    <name evidence="10" type="ORF">A4D02_14130</name>
</gene>
<evidence type="ECO:0000256" key="5">
    <source>
        <dbReference type="ARBA" id="ARBA00023163"/>
    </source>
</evidence>
<accession>A0ABX3NQV1</accession>
<keyword evidence="4 7" id="KW-0238">DNA-binding</keyword>
<dbReference type="PROSITE" id="PS51755">
    <property type="entry name" value="OMPR_PHOB"/>
    <property type="match status" value="1"/>
</dbReference>
<dbReference type="CDD" id="cd00383">
    <property type="entry name" value="trans_reg_C"/>
    <property type="match status" value="1"/>
</dbReference>
<keyword evidence="11" id="KW-1185">Reference proteome</keyword>
<feature type="domain" description="OmpR/PhoB-type" evidence="9">
    <location>
        <begin position="124"/>
        <end position="224"/>
    </location>
</feature>
<reference evidence="10 11" key="1">
    <citation type="submission" date="2016-04" db="EMBL/GenBank/DDBJ databases">
        <authorList>
            <person name="Chen L."/>
            <person name="Zhuang W."/>
            <person name="Wang G."/>
        </authorList>
    </citation>
    <scope>NUCLEOTIDE SEQUENCE [LARGE SCALE GENOMIC DNA]</scope>
    <source>
        <strain evidence="11">GR20</strain>
    </source>
</reference>
<evidence type="ECO:0000313" key="11">
    <source>
        <dbReference type="Proteomes" id="UP000192277"/>
    </source>
</evidence>
<dbReference type="PANTHER" id="PTHR48111:SF22">
    <property type="entry name" value="REGULATOR OF RPOS"/>
    <property type="match status" value="1"/>
</dbReference>
<evidence type="ECO:0000256" key="6">
    <source>
        <dbReference type="PROSITE-ProRule" id="PRU00169"/>
    </source>
</evidence>
<comment type="caution">
    <text evidence="10">The sequence shown here is derived from an EMBL/GenBank/DDBJ whole genome shotgun (WGS) entry which is preliminary data.</text>
</comment>
<protein>
    <submittedName>
        <fullName evidence="10">DNA-binding response regulator</fullName>
    </submittedName>
</protein>
<keyword evidence="2" id="KW-0902">Two-component regulatory system</keyword>
<dbReference type="SMART" id="SM00862">
    <property type="entry name" value="Trans_reg_C"/>
    <property type="match status" value="1"/>
</dbReference>
<evidence type="ECO:0000256" key="1">
    <source>
        <dbReference type="ARBA" id="ARBA00022553"/>
    </source>
</evidence>
<proteinExistence type="predicted"/>
<dbReference type="SUPFAM" id="SSF52172">
    <property type="entry name" value="CheY-like"/>
    <property type="match status" value="1"/>
</dbReference>
<name>A0ABX3NQV1_9BACT</name>
<sequence>MKLLVVEDETSLLQSIQEYFTQEDYLCEGVTTYAAAIEKIEIFNYDCIILDINLPDGSGLNLLQYLRQNKKEDGVVIISARGSLDDKVTGLNYGADDYITKPFHLSELNARIKALIRRKYAKGANMLELGKLQLDLLSRTVTCSKQPVPLTKNEYDLLVYLLNNKNRVVSKQAIAEHIYGDQADNMPSFDFVYSHMKNLKKKLKDKGCDELILTVYGLGYKLSL</sequence>
<evidence type="ECO:0000259" key="9">
    <source>
        <dbReference type="PROSITE" id="PS51755"/>
    </source>
</evidence>
<evidence type="ECO:0000259" key="8">
    <source>
        <dbReference type="PROSITE" id="PS50110"/>
    </source>
</evidence>
<dbReference type="InterPro" id="IPR001867">
    <property type="entry name" value="OmpR/PhoB-type_DNA-bd"/>
</dbReference>
<organism evidence="10 11">
    <name type="scientific">Niastella koreensis</name>
    <dbReference type="NCBI Taxonomy" id="354356"/>
    <lineage>
        <taxon>Bacteria</taxon>
        <taxon>Pseudomonadati</taxon>
        <taxon>Bacteroidota</taxon>
        <taxon>Chitinophagia</taxon>
        <taxon>Chitinophagales</taxon>
        <taxon>Chitinophagaceae</taxon>
        <taxon>Niastella</taxon>
    </lineage>
</organism>